<evidence type="ECO:0000256" key="17">
    <source>
        <dbReference type="SAM" id="Phobius"/>
    </source>
</evidence>
<evidence type="ECO:0000256" key="1">
    <source>
        <dbReference type="ARBA" id="ARBA00000923"/>
    </source>
</evidence>
<comment type="catalytic activity">
    <reaction evidence="13">
        <text>9-octadecanoyloxy-octadecanoate + H2O = 9-hydroxy-octadecanoate + octadecanoate + H(+)</text>
        <dbReference type="Rhea" id="RHEA:52096"/>
        <dbReference type="ChEBI" id="CHEBI:15377"/>
        <dbReference type="ChEBI" id="CHEBI:15378"/>
        <dbReference type="ChEBI" id="CHEBI:25629"/>
        <dbReference type="ChEBI" id="CHEBI:136286"/>
        <dbReference type="ChEBI" id="CHEBI:136373"/>
    </reaction>
    <physiologicalReaction direction="left-to-right" evidence="13">
        <dbReference type="Rhea" id="RHEA:52097"/>
    </physiologicalReaction>
</comment>
<comment type="catalytic activity">
    <reaction evidence="8">
        <text>13-octadecanoyloxy-octadecanoate + H2O = 13-hydroxy-octadecanoate + octadecanoate + H(+)</text>
        <dbReference type="Rhea" id="RHEA:52084"/>
        <dbReference type="ChEBI" id="CHEBI:15377"/>
        <dbReference type="ChEBI" id="CHEBI:15378"/>
        <dbReference type="ChEBI" id="CHEBI:25629"/>
        <dbReference type="ChEBI" id="CHEBI:136304"/>
        <dbReference type="ChEBI" id="CHEBI:136335"/>
    </reaction>
    <physiologicalReaction direction="left-to-right" evidence="8">
        <dbReference type="Rhea" id="RHEA:52085"/>
    </physiologicalReaction>
</comment>
<comment type="catalytic activity">
    <reaction evidence="14">
        <text>13-(9Z-octadecenoyloxy)-octadecanoate + H2O = 13-hydroxy-octadecanoate + (9Z)-octadecenoate + H(+)</text>
        <dbReference type="Rhea" id="RHEA:52064"/>
        <dbReference type="ChEBI" id="CHEBI:15377"/>
        <dbReference type="ChEBI" id="CHEBI:15378"/>
        <dbReference type="ChEBI" id="CHEBI:30823"/>
        <dbReference type="ChEBI" id="CHEBI:136303"/>
        <dbReference type="ChEBI" id="CHEBI:136304"/>
    </reaction>
    <physiologicalReaction direction="left-to-right" evidence="14">
        <dbReference type="Rhea" id="RHEA:52065"/>
    </physiologicalReaction>
</comment>
<keyword evidence="4 17" id="KW-0812">Transmembrane</keyword>
<evidence type="ECO:0000256" key="16">
    <source>
        <dbReference type="ARBA" id="ARBA00049428"/>
    </source>
</evidence>
<dbReference type="Proteomes" id="UP000494040">
    <property type="component" value="Unassembled WGS sequence"/>
</dbReference>
<dbReference type="AlphaFoldDB" id="A0A8I6SJ20"/>
<keyword evidence="5 17" id="KW-1133">Transmembrane helix</keyword>
<feature type="transmembrane region" description="Helical" evidence="17">
    <location>
        <begin position="203"/>
        <end position="223"/>
    </location>
</feature>
<dbReference type="GO" id="GO:0012505">
    <property type="term" value="C:endomembrane system"/>
    <property type="evidence" value="ECO:0007669"/>
    <property type="project" value="UniProtKB-SubCell"/>
</dbReference>
<evidence type="ECO:0000256" key="9">
    <source>
        <dbReference type="ARBA" id="ARBA00047863"/>
    </source>
</evidence>
<dbReference type="EnsemblMetazoa" id="XM_014406856.2">
    <property type="protein sequence ID" value="XP_014262342.1"/>
    <property type="gene ID" value="LOC106674239"/>
</dbReference>
<keyword evidence="19" id="KW-1185">Reference proteome</keyword>
<dbReference type="PANTHER" id="PTHR10989:SF16">
    <property type="entry name" value="AT02829P-RELATED"/>
    <property type="match status" value="1"/>
</dbReference>
<protein>
    <submittedName>
        <fullName evidence="18">Uncharacterized protein</fullName>
    </submittedName>
</protein>
<feature type="transmembrane region" description="Helical" evidence="17">
    <location>
        <begin position="98"/>
        <end position="118"/>
    </location>
</feature>
<evidence type="ECO:0000256" key="13">
    <source>
        <dbReference type="ARBA" id="ARBA00049221"/>
    </source>
</evidence>
<proteinExistence type="inferred from homology"/>
<dbReference type="RefSeq" id="XP_014262342.1">
    <property type="nucleotide sequence ID" value="XM_014406856.2"/>
</dbReference>
<dbReference type="KEGG" id="clec:106674239"/>
<comment type="catalytic activity">
    <reaction evidence="16">
        <text>12-(9Z-hexadecenoyloxy)-octadecanoate + H2O = 12-hydroxyoctadecanoate + (9Z)-hexadecenoate + H(+)</text>
        <dbReference type="Rhea" id="RHEA:52072"/>
        <dbReference type="ChEBI" id="CHEBI:15377"/>
        <dbReference type="ChEBI" id="CHEBI:15378"/>
        <dbReference type="ChEBI" id="CHEBI:32372"/>
        <dbReference type="ChEBI" id="CHEBI:84201"/>
        <dbReference type="ChEBI" id="CHEBI:136312"/>
    </reaction>
    <physiologicalReaction direction="left-to-right" evidence="16">
        <dbReference type="Rhea" id="RHEA:52073"/>
    </physiologicalReaction>
</comment>
<dbReference type="OrthoDB" id="1898221at2759"/>
<comment type="catalytic activity">
    <reaction evidence="1">
        <text>9-(9Z-hexadecenoyloxy)-octadecanoate + H2O = (9Z)-hexadecenoate + 9-hydroxy-octadecanoate + H(+)</text>
        <dbReference type="Rhea" id="RHEA:52068"/>
        <dbReference type="ChEBI" id="CHEBI:15377"/>
        <dbReference type="ChEBI" id="CHEBI:15378"/>
        <dbReference type="ChEBI" id="CHEBI:32372"/>
        <dbReference type="ChEBI" id="CHEBI:136286"/>
        <dbReference type="ChEBI" id="CHEBI:136309"/>
    </reaction>
    <physiologicalReaction direction="left-to-right" evidence="1">
        <dbReference type="Rhea" id="RHEA:52069"/>
    </physiologicalReaction>
</comment>
<name>A0A8I6SJ20_CIMLE</name>
<dbReference type="GeneID" id="106674239"/>
<comment type="catalytic activity">
    <reaction evidence="10">
        <text>12-octadecanoyloxy-octadecanoate + H2O = 12-hydroxyoctadecanoate + octadecanoate + H(+)</text>
        <dbReference type="Rhea" id="RHEA:52080"/>
        <dbReference type="ChEBI" id="CHEBI:15377"/>
        <dbReference type="ChEBI" id="CHEBI:15378"/>
        <dbReference type="ChEBI" id="CHEBI:25629"/>
        <dbReference type="ChEBI" id="CHEBI:84201"/>
        <dbReference type="ChEBI" id="CHEBI:136330"/>
    </reaction>
    <physiologicalReaction direction="left-to-right" evidence="10">
        <dbReference type="Rhea" id="RHEA:52081"/>
    </physiologicalReaction>
</comment>
<comment type="similarity">
    <text evidence="3">Belongs to the AIG1 family.</text>
</comment>
<organism evidence="18 19">
    <name type="scientific">Cimex lectularius</name>
    <name type="common">Bed bug</name>
    <name type="synonym">Acanthia lectularia</name>
    <dbReference type="NCBI Taxonomy" id="79782"/>
    <lineage>
        <taxon>Eukaryota</taxon>
        <taxon>Metazoa</taxon>
        <taxon>Ecdysozoa</taxon>
        <taxon>Arthropoda</taxon>
        <taxon>Hexapoda</taxon>
        <taxon>Insecta</taxon>
        <taxon>Pterygota</taxon>
        <taxon>Neoptera</taxon>
        <taxon>Paraneoptera</taxon>
        <taxon>Hemiptera</taxon>
        <taxon>Heteroptera</taxon>
        <taxon>Panheteroptera</taxon>
        <taxon>Cimicomorpha</taxon>
        <taxon>Cimicidae</taxon>
        <taxon>Cimex</taxon>
    </lineage>
</organism>
<comment type="catalytic activity">
    <reaction evidence="11">
        <text>12-(9Z-octadecenoyloxy)-octadecanoate + H2O = 12-hydroxyoctadecanoate + (9Z)-octadecenoate + H(+)</text>
        <dbReference type="Rhea" id="RHEA:52060"/>
        <dbReference type="ChEBI" id="CHEBI:15377"/>
        <dbReference type="ChEBI" id="CHEBI:15378"/>
        <dbReference type="ChEBI" id="CHEBI:30823"/>
        <dbReference type="ChEBI" id="CHEBI:84201"/>
        <dbReference type="ChEBI" id="CHEBI:136302"/>
    </reaction>
    <physiologicalReaction direction="left-to-right" evidence="11">
        <dbReference type="Rhea" id="RHEA:52061"/>
    </physiologicalReaction>
</comment>
<evidence type="ECO:0000256" key="14">
    <source>
        <dbReference type="ARBA" id="ARBA00049296"/>
    </source>
</evidence>
<accession>A0A8I6SJ20</accession>
<dbReference type="GO" id="GO:0016020">
    <property type="term" value="C:membrane"/>
    <property type="evidence" value="ECO:0007669"/>
    <property type="project" value="InterPro"/>
</dbReference>
<dbReference type="PANTHER" id="PTHR10989">
    <property type="entry name" value="ANDROGEN-INDUCED PROTEIN 1-RELATED"/>
    <property type="match status" value="1"/>
</dbReference>
<dbReference type="InterPro" id="IPR006838">
    <property type="entry name" value="ADTRP_AIG1"/>
</dbReference>
<comment type="catalytic activity">
    <reaction evidence="12">
        <text>9-(9Z-octadecenoyloxy)-octadecanoate + H2O = 9-hydroxy-octadecanoate + (9Z)-octadecenoate + H(+)</text>
        <dbReference type="Rhea" id="RHEA:52048"/>
        <dbReference type="ChEBI" id="CHEBI:15377"/>
        <dbReference type="ChEBI" id="CHEBI:15378"/>
        <dbReference type="ChEBI" id="CHEBI:30823"/>
        <dbReference type="ChEBI" id="CHEBI:136282"/>
        <dbReference type="ChEBI" id="CHEBI:136286"/>
    </reaction>
    <physiologicalReaction direction="left-to-right" evidence="12">
        <dbReference type="Rhea" id="RHEA:52049"/>
    </physiologicalReaction>
</comment>
<evidence type="ECO:0000256" key="11">
    <source>
        <dbReference type="ARBA" id="ARBA00048701"/>
    </source>
</evidence>
<comment type="catalytic activity">
    <reaction evidence="7">
        <text>12-hexadecanoyloxy-octadecanoate + H2O = 12-hydroxyoctadecanoate + hexadecanoate + H(+)</text>
        <dbReference type="Rhea" id="RHEA:52056"/>
        <dbReference type="ChEBI" id="CHEBI:7896"/>
        <dbReference type="ChEBI" id="CHEBI:15377"/>
        <dbReference type="ChEBI" id="CHEBI:15378"/>
        <dbReference type="ChEBI" id="CHEBI:83677"/>
        <dbReference type="ChEBI" id="CHEBI:84201"/>
    </reaction>
    <physiologicalReaction direction="left-to-right" evidence="7">
        <dbReference type="Rhea" id="RHEA:52057"/>
    </physiologicalReaction>
</comment>
<feature type="transmembrane region" description="Helical" evidence="17">
    <location>
        <begin position="159"/>
        <end position="183"/>
    </location>
</feature>
<comment type="catalytic activity">
    <reaction evidence="9">
        <text>9-hexadecanoyloxy-octadecanoate + H2O = 9-hydroxy-octadecanoate + hexadecanoate + H(+)</text>
        <dbReference type="Rhea" id="RHEA:52052"/>
        <dbReference type="ChEBI" id="CHEBI:7896"/>
        <dbReference type="ChEBI" id="CHEBI:15377"/>
        <dbReference type="ChEBI" id="CHEBI:15378"/>
        <dbReference type="ChEBI" id="CHEBI:83670"/>
        <dbReference type="ChEBI" id="CHEBI:136286"/>
    </reaction>
    <physiologicalReaction direction="left-to-right" evidence="9">
        <dbReference type="Rhea" id="RHEA:52053"/>
    </physiologicalReaction>
</comment>
<feature type="transmembrane region" description="Helical" evidence="17">
    <location>
        <begin position="133"/>
        <end position="152"/>
    </location>
</feature>
<dbReference type="Pfam" id="PF04750">
    <property type="entry name" value="Far-17a_AIG1"/>
    <property type="match status" value="1"/>
</dbReference>
<comment type="subcellular location">
    <subcellularLocation>
        <location evidence="2">Endomembrane system</location>
        <topology evidence="2">Multi-pass membrane protein</topology>
    </subcellularLocation>
</comment>
<comment type="catalytic activity">
    <reaction evidence="15">
        <text>13-(9Z-hexadecenoyloxy)-octadecanoate + H2O = 13-hydroxy-octadecanoate + (9Z)-hexadecenoate + H(+)</text>
        <dbReference type="Rhea" id="RHEA:52076"/>
        <dbReference type="ChEBI" id="CHEBI:15377"/>
        <dbReference type="ChEBI" id="CHEBI:15378"/>
        <dbReference type="ChEBI" id="CHEBI:32372"/>
        <dbReference type="ChEBI" id="CHEBI:136304"/>
        <dbReference type="ChEBI" id="CHEBI:136315"/>
    </reaction>
    <physiologicalReaction direction="left-to-right" evidence="15">
        <dbReference type="Rhea" id="RHEA:52077"/>
    </physiologicalReaction>
</comment>
<evidence type="ECO:0000313" key="18">
    <source>
        <dbReference type="EnsemblMetazoa" id="XP_014262342.1"/>
    </source>
</evidence>
<reference evidence="18" key="1">
    <citation type="submission" date="2022-01" db="UniProtKB">
        <authorList>
            <consortium name="EnsemblMetazoa"/>
        </authorList>
    </citation>
    <scope>IDENTIFICATION</scope>
</reference>
<evidence type="ECO:0000256" key="15">
    <source>
        <dbReference type="ARBA" id="ARBA00049322"/>
    </source>
</evidence>
<evidence type="ECO:0000256" key="12">
    <source>
        <dbReference type="ARBA" id="ARBA00048800"/>
    </source>
</evidence>
<evidence type="ECO:0000256" key="5">
    <source>
        <dbReference type="ARBA" id="ARBA00022989"/>
    </source>
</evidence>
<evidence type="ECO:0000256" key="8">
    <source>
        <dbReference type="ARBA" id="ARBA00047427"/>
    </source>
</evidence>
<evidence type="ECO:0000256" key="4">
    <source>
        <dbReference type="ARBA" id="ARBA00022692"/>
    </source>
</evidence>
<feature type="transmembrane region" description="Helical" evidence="17">
    <location>
        <begin position="12"/>
        <end position="34"/>
    </location>
</feature>
<evidence type="ECO:0000256" key="7">
    <source>
        <dbReference type="ARBA" id="ARBA00047368"/>
    </source>
</evidence>
<evidence type="ECO:0000313" key="19">
    <source>
        <dbReference type="Proteomes" id="UP000494040"/>
    </source>
</evidence>
<evidence type="ECO:0000256" key="2">
    <source>
        <dbReference type="ARBA" id="ARBA00004127"/>
    </source>
</evidence>
<evidence type="ECO:0000256" key="10">
    <source>
        <dbReference type="ARBA" id="ARBA00048680"/>
    </source>
</evidence>
<evidence type="ECO:0000256" key="3">
    <source>
        <dbReference type="ARBA" id="ARBA00009300"/>
    </source>
</evidence>
<sequence length="285" mass="32818">MEVMCERRNPFTFLMVSTAVHTFGFLILSIALFLRLYHEINKPKQDYFTKFAYSFKYLNSLNALMQSIYHLIALTVDIMISCSYTMDAPPGCVEVRAFIRSAFAIPIGTFNCIAYWALSLKSADLLVKSEYPLWLRHTLYTMVPIILFFDVISCKGDSVNVIIAMCMLGISSFLFLIWLHLIYHFTGVWAISFLKNLTLPQKLASYVFFVLVEYAFFLVGKLFNDLLWDEEFVSGLPFLRKYVSVPPRFIFGKPSVNSAKLKRLLSRTGSMFVDRPKKTNKGNKI</sequence>
<keyword evidence="6 17" id="KW-0472">Membrane</keyword>
<feature type="transmembrane region" description="Helical" evidence="17">
    <location>
        <begin position="67"/>
        <end position="86"/>
    </location>
</feature>
<evidence type="ECO:0000256" key="6">
    <source>
        <dbReference type="ARBA" id="ARBA00023136"/>
    </source>
</evidence>